<dbReference type="GO" id="GO:0006417">
    <property type="term" value="P:regulation of translation"/>
    <property type="evidence" value="ECO:0007669"/>
    <property type="project" value="TreeGrafter"/>
</dbReference>
<dbReference type="Pfam" id="PF10099">
    <property type="entry name" value="RskA_C"/>
    <property type="match status" value="1"/>
</dbReference>
<evidence type="ECO:0000256" key="5">
    <source>
        <dbReference type="ARBA" id="ARBA00022989"/>
    </source>
</evidence>
<evidence type="ECO:0000256" key="7">
    <source>
        <dbReference type="ARBA" id="ARBA00029829"/>
    </source>
</evidence>
<name>A0A2U2CCY5_9RHOB</name>
<dbReference type="EMBL" id="QEYD01000004">
    <property type="protein sequence ID" value="PWE29765.1"/>
    <property type="molecule type" value="Genomic_DNA"/>
</dbReference>
<dbReference type="GO" id="GO:0005886">
    <property type="term" value="C:plasma membrane"/>
    <property type="evidence" value="ECO:0007669"/>
    <property type="project" value="UniProtKB-SubCell"/>
</dbReference>
<dbReference type="InterPro" id="IPR041916">
    <property type="entry name" value="Anti_sigma_zinc_sf"/>
</dbReference>
<dbReference type="Proteomes" id="UP000244940">
    <property type="component" value="Unassembled WGS sequence"/>
</dbReference>
<proteinExistence type="predicted"/>
<dbReference type="RefSeq" id="WP_109532878.1">
    <property type="nucleotide sequence ID" value="NZ_QEYD01000004.1"/>
</dbReference>
<dbReference type="Gene3D" id="1.10.10.1320">
    <property type="entry name" value="Anti-sigma factor, zinc-finger domain"/>
    <property type="match status" value="1"/>
</dbReference>
<evidence type="ECO:0000256" key="8">
    <source>
        <dbReference type="ARBA" id="ARBA00030803"/>
    </source>
</evidence>
<evidence type="ECO:0000313" key="12">
    <source>
        <dbReference type="EMBL" id="PWE29765.1"/>
    </source>
</evidence>
<evidence type="ECO:0000256" key="10">
    <source>
        <dbReference type="SAM" id="Phobius"/>
    </source>
</evidence>
<dbReference type="InterPro" id="IPR018764">
    <property type="entry name" value="RskA_C"/>
</dbReference>
<evidence type="ECO:0000256" key="1">
    <source>
        <dbReference type="ARBA" id="ARBA00004167"/>
    </source>
</evidence>
<accession>A0A2U2CCY5</accession>
<feature type="region of interest" description="Disordered" evidence="9">
    <location>
        <begin position="207"/>
        <end position="234"/>
    </location>
</feature>
<evidence type="ECO:0000259" key="11">
    <source>
        <dbReference type="Pfam" id="PF10099"/>
    </source>
</evidence>
<evidence type="ECO:0000313" key="13">
    <source>
        <dbReference type="Proteomes" id="UP000244940"/>
    </source>
</evidence>
<evidence type="ECO:0000256" key="2">
    <source>
        <dbReference type="ARBA" id="ARBA00004236"/>
    </source>
</evidence>
<reference evidence="12 13" key="1">
    <citation type="submission" date="2018-05" db="EMBL/GenBank/DDBJ databases">
        <title>Pararhodobacter marina sp. nov., isolated from deep-sea water of the Indian Ocean.</title>
        <authorList>
            <person name="Lai Q.Sr."/>
            <person name="Liu X."/>
            <person name="Shao Z."/>
        </authorList>
    </citation>
    <scope>NUCLEOTIDE SEQUENCE [LARGE SCALE GENOMIC DNA]</scope>
    <source>
        <strain evidence="12 13">CIC4N-9</strain>
    </source>
</reference>
<feature type="domain" description="Anti-sigma K factor RskA C-terminal" evidence="11">
    <location>
        <begin position="99"/>
        <end position="220"/>
    </location>
</feature>
<feature type="transmembrane region" description="Helical" evidence="10">
    <location>
        <begin position="89"/>
        <end position="111"/>
    </location>
</feature>
<comment type="caution">
    <text evidence="12">The sequence shown here is derived from an EMBL/GenBank/DDBJ whole genome shotgun (WGS) entry which is preliminary data.</text>
</comment>
<keyword evidence="13" id="KW-1185">Reference proteome</keyword>
<dbReference type="GO" id="GO:0016989">
    <property type="term" value="F:sigma factor antagonist activity"/>
    <property type="evidence" value="ECO:0007669"/>
    <property type="project" value="TreeGrafter"/>
</dbReference>
<dbReference type="OrthoDB" id="9816387at2"/>
<evidence type="ECO:0000256" key="3">
    <source>
        <dbReference type="ARBA" id="ARBA00022475"/>
    </source>
</evidence>
<keyword evidence="4 10" id="KW-0812">Transmembrane</keyword>
<comment type="subcellular location">
    <subcellularLocation>
        <location evidence="2">Cell membrane</location>
    </subcellularLocation>
    <subcellularLocation>
        <location evidence="1">Membrane</location>
        <topology evidence="1">Single-pass membrane protein</topology>
    </subcellularLocation>
</comment>
<dbReference type="PANTHER" id="PTHR37461:SF1">
    <property type="entry name" value="ANTI-SIGMA-K FACTOR RSKA"/>
    <property type="match status" value="1"/>
</dbReference>
<protein>
    <recommendedName>
        <fullName evidence="8">Regulator of SigK</fullName>
    </recommendedName>
    <alternativeName>
        <fullName evidence="7">Sigma-K anti-sigma factor RskA</fullName>
    </alternativeName>
</protein>
<keyword evidence="3" id="KW-1003">Cell membrane</keyword>
<keyword evidence="5 10" id="KW-1133">Transmembrane helix</keyword>
<evidence type="ECO:0000256" key="6">
    <source>
        <dbReference type="ARBA" id="ARBA00023136"/>
    </source>
</evidence>
<evidence type="ECO:0000256" key="4">
    <source>
        <dbReference type="ARBA" id="ARBA00022692"/>
    </source>
</evidence>
<dbReference type="PANTHER" id="PTHR37461">
    <property type="entry name" value="ANTI-SIGMA-K FACTOR RSKA"/>
    <property type="match status" value="1"/>
</dbReference>
<keyword evidence="6 10" id="KW-0472">Membrane</keyword>
<dbReference type="InterPro" id="IPR051474">
    <property type="entry name" value="Anti-sigma-K/W_factor"/>
</dbReference>
<dbReference type="GeneID" id="94364924"/>
<organism evidence="12 13">
    <name type="scientific">Pararhodobacter marinus</name>
    <dbReference type="NCBI Taxonomy" id="2184063"/>
    <lineage>
        <taxon>Bacteria</taxon>
        <taxon>Pseudomonadati</taxon>
        <taxon>Pseudomonadota</taxon>
        <taxon>Alphaproteobacteria</taxon>
        <taxon>Rhodobacterales</taxon>
        <taxon>Paracoccaceae</taxon>
        <taxon>Pararhodobacter</taxon>
    </lineage>
</organism>
<sequence length="234" mass="24651">MSERPEDTLPEDALLAAEYAMGLLDGEERRAARSRVSDDPAFAAQVAVWEGRLASMADFDPVPVPAPVRAAVMERIFPRPRKAPFWQRLGLWQTLAGGAAAAALALAVVAFRPADPGAPSRLYPAEIVSVEGDFRVVALVDMQSSEVLLARTAGAAPEGRILQVWAHGPDEPAQSVGLWPAGDNVRLRLPPEIAAVQGVLTLGVSEEPPGGSLTGRPSGRVFGTVDIPGVSPAR</sequence>
<dbReference type="AlphaFoldDB" id="A0A2U2CCY5"/>
<evidence type="ECO:0000256" key="9">
    <source>
        <dbReference type="SAM" id="MobiDB-lite"/>
    </source>
</evidence>
<gene>
    <name evidence="12" type="ORF">C4N9_08475</name>
</gene>